<sequence>MKKLAIAFFASISLGAFSQMPDHTITLKQDEQFVKLPRKQVVDSLNMNQVGPEQFEFIEIYLTQEEAKTVDSFMKNCKSIQPIIDKYGGAEFDLTVGSNSNKIRPISGFYYSVENVKRVNDHRLTLTIIYPRTDRM</sequence>
<reference evidence="1" key="1">
    <citation type="submission" date="2020-04" db="EMBL/GenBank/DDBJ databases">
        <authorList>
            <person name="Chiriac C."/>
            <person name="Salcher M."/>
            <person name="Ghai R."/>
            <person name="Kavagutti S V."/>
        </authorList>
    </citation>
    <scope>NUCLEOTIDE SEQUENCE</scope>
</reference>
<organism evidence="1">
    <name type="scientific">uncultured Caudovirales phage</name>
    <dbReference type="NCBI Taxonomy" id="2100421"/>
    <lineage>
        <taxon>Viruses</taxon>
        <taxon>Duplodnaviria</taxon>
        <taxon>Heunggongvirae</taxon>
        <taxon>Uroviricota</taxon>
        <taxon>Caudoviricetes</taxon>
        <taxon>Peduoviridae</taxon>
        <taxon>Maltschvirus</taxon>
        <taxon>Maltschvirus maltsch</taxon>
    </lineage>
</organism>
<dbReference type="EMBL" id="LR796670">
    <property type="protein sequence ID" value="CAB4159398.1"/>
    <property type="molecule type" value="Genomic_DNA"/>
</dbReference>
<evidence type="ECO:0000313" key="1">
    <source>
        <dbReference type="EMBL" id="CAB4159398.1"/>
    </source>
</evidence>
<name>A0A6J5NQQ1_9CAUD</name>
<proteinExistence type="predicted"/>
<accession>A0A6J5NQQ1</accession>
<gene>
    <name evidence="1" type="ORF">UFOVP699_134</name>
</gene>
<protein>
    <submittedName>
        <fullName evidence="1">Uncharacterized protein</fullName>
    </submittedName>
</protein>